<dbReference type="Proteomes" id="UP000241808">
    <property type="component" value="Unassembled WGS sequence"/>
</dbReference>
<dbReference type="InterPro" id="IPR050320">
    <property type="entry name" value="N5-glutamine_MTase"/>
</dbReference>
<dbReference type="GO" id="GO:0003676">
    <property type="term" value="F:nucleic acid binding"/>
    <property type="evidence" value="ECO:0007669"/>
    <property type="project" value="InterPro"/>
</dbReference>
<dbReference type="PROSITE" id="PS00092">
    <property type="entry name" value="N6_MTASE"/>
    <property type="match status" value="1"/>
</dbReference>
<dbReference type="Gene3D" id="3.40.50.150">
    <property type="entry name" value="Vaccinia Virus protein VP39"/>
    <property type="match status" value="1"/>
</dbReference>
<dbReference type="InterPro" id="IPR002052">
    <property type="entry name" value="DNA_methylase_N6_adenine_CS"/>
</dbReference>
<dbReference type="EC" id="2.1.1.297" evidence="4"/>
<evidence type="ECO:0000256" key="2">
    <source>
        <dbReference type="ARBA" id="ARBA00022679"/>
    </source>
</evidence>
<keyword evidence="3 4" id="KW-0949">S-adenosyl-L-methionine</keyword>
<feature type="binding site" evidence="4">
    <location>
        <position position="191"/>
    </location>
    <ligand>
        <name>S-adenosyl-L-methionine</name>
        <dbReference type="ChEBI" id="CHEBI:59789"/>
    </ligand>
</feature>
<keyword evidence="2 4" id="KW-0808">Transferase</keyword>
<dbReference type="PANTHER" id="PTHR18895">
    <property type="entry name" value="HEMK METHYLTRANSFERASE"/>
    <property type="match status" value="1"/>
</dbReference>
<sequence>MTGAGATIAAARRAAAERLGVAGLPDASLDARLLLMSVCGVDPAHPGSAAQRPLTADEAERFEALLARRLAREPIARILGAAAFHGLPLILNADCLIPRGDTEALVEAALAVLPTGEPRRILDLGTGPGTILLALLTERPQATGLGIDLSAHAIAAAEANAASLGLASRVRFRSGSWAEGITETFDLVVSNPPYIPSATCEALEPEVALHDPRRALDGGADGLDAYRAILTAAPRLLAPGGRLMVEIGIGQAPDVVAIARHLGLRLISLHSDLGAVPRALVFALA</sequence>
<protein>
    <recommendedName>
        <fullName evidence="4">Release factor glutamine methyltransferase</fullName>
        <shortName evidence="4">RF MTase</shortName>
        <ecNumber evidence="4">2.1.1.297</ecNumber>
    </recommendedName>
    <alternativeName>
        <fullName evidence="4">N5-glutamine methyltransferase PrmC</fullName>
    </alternativeName>
    <alternativeName>
        <fullName evidence="4">Protein-(glutamine-N5) MTase PrmC</fullName>
    </alternativeName>
    <alternativeName>
        <fullName evidence="4">Protein-glutamine N-methyltransferase PrmC</fullName>
    </alternativeName>
</protein>
<evidence type="ECO:0000313" key="8">
    <source>
        <dbReference type="Proteomes" id="UP000241808"/>
    </source>
</evidence>
<evidence type="ECO:0000259" key="5">
    <source>
        <dbReference type="Pfam" id="PF13847"/>
    </source>
</evidence>
<feature type="domain" description="Methyltransferase" evidence="5">
    <location>
        <begin position="120"/>
        <end position="246"/>
    </location>
</feature>
<dbReference type="GO" id="GO:0102559">
    <property type="term" value="F:peptide chain release factor N(5)-glutamine methyltransferase activity"/>
    <property type="evidence" value="ECO:0007669"/>
    <property type="project" value="UniProtKB-EC"/>
</dbReference>
<dbReference type="RefSeq" id="WP_245902124.1">
    <property type="nucleotide sequence ID" value="NZ_PZZL01000009.1"/>
</dbReference>
<dbReference type="CDD" id="cd02440">
    <property type="entry name" value="AdoMet_MTases"/>
    <property type="match status" value="1"/>
</dbReference>
<dbReference type="InterPro" id="IPR019874">
    <property type="entry name" value="RF_methyltr_PrmC"/>
</dbReference>
<comment type="similarity">
    <text evidence="4">Belongs to the protein N5-glutamine methyltransferase family. PrmC subfamily.</text>
</comment>
<comment type="function">
    <text evidence="4">Methylates the class 1 translation termination release factors RF1/PrfA and RF2/PrfB on the glutamine residue of the universally conserved GGQ motif.</text>
</comment>
<evidence type="ECO:0000259" key="6">
    <source>
        <dbReference type="Pfam" id="PF17827"/>
    </source>
</evidence>
<dbReference type="PRINTS" id="PR00507">
    <property type="entry name" value="N12N6MTFRASE"/>
</dbReference>
<evidence type="ECO:0000256" key="3">
    <source>
        <dbReference type="ARBA" id="ARBA00022691"/>
    </source>
</evidence>
<dbReference type="NCBIfam" id="TIGR00536">
    <property type="entry name" value="hemK_fam"/>
    <property type="match status" value="1"/>
</dbReference>
<keyword evidence="8" id="KW-1185">Reference proteome</keyword>
<evidence type="ECO:0000313" key="7">
    <source>
        <dbReference type="EMBL" id="PTM51803.1"/>
    </source>
</evidence>
<feature type="domain" description="Release factor glutamine methyltransferase N-terminal" evidence="6">
    <location>
        <begin position="11"/>
        <end position="80"/>
    </location>
</feature>
<evidence type="ECO:0000256" key="4">
    <source>
        <dbReference type="HAMAP-Rule" id="MF_02126"/>
    </source>
</evidence>
<reference evidence="7 8" key="1">
    <citation type="submission" date="2018-04" db="EMBL/GenBank/DDBJ databases">
        <title>Genomic Encyclopedia of Archaeal and Bacterial Type Strains, Phase II (KMG-II): from individual species to whole genera.</title>
        <authorList>
            <person name="Goeker M."/>
        </authorList>
    </citation>
    <scope>NUCLEOTIDE SEQUENCE [LARGE SCALE GENOMIC DNA]</scope>
    <source>
        <strain evidence="7 8">DSM 25521</strain>
    </source>
</reference>
<feature type="binding site" evidence="4">
    <location>
        <begin position="191"/>
        <end position="194"/>
    </location>
    <ligand>
        <name>substrate</name>
    </ligand>
</feature>
<dbReference type="AlphaFoldDB" id="A0A2T4YYJ0"/>
<dbReference type="Gene3D" id="1.10.8.10">
    <property type="entry name" value="DNA helicase RuvA subunit, C-terminal domain"/>
    <property type="match status" value="1"/>
</dbReference>
<comment type="caution">
    <text evidence="7">The sequence shown here is derived from an EMBL/GenBank/DDBJ whole genome shotgun (WGS) entry which is preliminary data.</text>
</comment>
<comment type="catalytic activity">
    <reaction evidence="4">
        <text>L-glutaminyl-[peptide chain release factor] + S-adenosyl-L-methionine = N(5)-methyl-L-glutaminyl-[peptide chain release factor] + S-adenosyl-L-homocysteine + H(+)</text>
        <dbReference type="Rhea" id="RHEA:42896"/>
        <dbReference type="Rhea" id="RHEA-COMP:10271"/>
        <dbReference type="Rhea" id="RHEA-COMP:10272"/>
        <dbReference type="ChEBI" id="CHEBI:15378"/>
        <dbReference type="ChEBI" id="CHEBI:30011"/>
        <dbReference type="ChEBI" id="CHEBI:57856"/>
        <dbReference type="ChEBI" id="CHEBI:59789"/>
        <dbReference type="ChEBI" id="CHEBI:61891"/>
        <dbReference type="EC" id="2.1.1.297"/>
    </reaction>
</comment>
<gene>
    <name evidence="4" type="primary">prmC</name>
    <name evidence="7" type="ORF">C8P69_10990</name>
</gene>
<feature type="binding site" evidence="4">
    <location>
        <begin position="125"/>
        <end position="129"/>
    </location>
    <ligand>
        <name>S-adenosyl-L-methionine</name>
        <dbReference type="ChEBI" id="CHEBI:59789"/>
    </ligand>
</feature>
<dbReference type="SUPFAM" id="SSF53335">
    <property type="entry name" value="S-adenosyl-L-methionine-dependent methyltransferases"/>
    <property type="match status" value="1"/>
</dbReference>
<dbReference type="EMBL" id="PZZL01000009">
    <property type="protein sequence ID" value="PTM51803.1"/>
    <property type="molecule type" value="Genomic_DNA"/>
</dbReference>
<dbReference type="InterPro" id="IPR025714">
    <property type="entry name" value="Methyltranfer_dom"/>
</dbReference>
<feature type="binding site" evidence="4">
    <location>
        <position position="148"/>
    </location>
    <ligand>
        <name>S-adenosyl-L-methionine</name>
        <dbReference type="ChEBI" id="CHEBI:59789"/>
    </ligand>
</feature>
<dbReference type="HAMAP" id="MF_02126">
    <property type="entry name" value="RF_methyltr_PrmC"/>
    <property type="match status" value="1"/>
</dbReference>
<dbReference type="GO" id="GO:0032259">
    <property type="term" value="P:methylation"/>
    <property type="evidence" value="ECO:0007669"/>
    <property type="project" value="UniProtKB-KW"/>
</dbReference>
<dbReference type="NCBIfam" id="TIGR03534">
    <property type="entry name" value="RF_mod_PrmC"/>
    <property type="match status" value="1"/>
</dbReference>
<dbReference type="Pfam" id="PF17827">
    <property type="entry name" value="PrmC_N"/>
    <property type="match status" value="1"/>
</dbReference>
<evidence type="ECO:0000256" key="1">
    <source>
        <dbReference type="ARBA" id="ARBA00022603"/>
    </source>
</evidence>
<dbReference type="PANTHER" id="PTHR18895:SF74">
    <property type="entry name" value="MTRF1L RELEASE FACTOR GLUTAMINE METHYLTRANSFERASE"/>
    <property type="match status" value="1"/>
</dbReference>
<accession>A0A2T4YYJ0</accession>
<dbReference type="InterPro" id="IPR004556">
    <property type="entry name" value="HemK-like"/>
</dbReference>
<proteinExistence type="inferred from homology"/>
<dbReference type="InterPro" id="IPR040758">
    <property type="entry name" value="PrmC_N"/>
</dbReference>
<dbReference type="Pfam" id="PF13847">
    <property type="entry name" value="Methyltransf_31"/>
    <property type="match status" value="1"/>
</dbReference>
<dbReference type="InterPro" id="IPR029063">
    <property type="entry name" value="SAM-dependent_MTases_sf"/>
</dbReference>
<feature type="binding site" evidence="4">
    <location>
        <position position="177"/>
    </location>
    <ligand>
        <name>S-adenosyl-L-methionine</name>
        <dbReference type="ChEBI" id="CHEBI:59789"/>
    </ligand>
</feature>
<organism evidence="7 8">
    <name type="scientific">Phreatobacter oligotrophus</name>
    <dbReference type="NCBI Taxonomy" id="1122261"/>
    <lineage>
        <taxon>Bacteria</taxon>
        <taxon>Pseudomonadati</taxon>
        <taxon>Pseudomonadota</taxon>
        <taxon>Alphaproteobacteria</taxon>
        <taxon>Hyphomicrobiales</taxon>
        <taxon>Phreatobacteraceae</taxon>
        <taxon>Phreatobacter</taxon>
    </lineage>
</organism>
<keyword evidence="1 4" id="KW-0489">Methyltransferase</keyword>
<name>A0A2T4YYJ0_9HYPH</name>